<reference evidence="1 2" key="1">
    <citation type="submission" date="2018-12" db="EMBL/GenBank/DDBJ databases">
        <authorList>
            <consortium name="Pathogen Informatics"/>
        </authorList>
    </citation>
    <scope>NUCLEOTIDE SEQUENCE [LARGE SCALE GENOMIC DNA]</scope>
    <source>
        <strain evidence="1 2">NCTC10207</strain>
    </source>
</reference>
<accession>A0A7Z9A1M2</accession>
<dbReference type="Proteomes" id="UP000282386">
    <property type="component" value="Chromosome"/>
</dbReference>
<sequence>MNISRNIFTVDTNLHKYLTCKVIGFRVGGHNRELEIL</sequence>
<protein>
    <submittedName>
        <fullName evidence="1">Uncharacterized protein</fullName>
    </submittedName>
</protein>
<gene>
    <name evidence="1" type="ORF">NCTC10207_00393</name>
</gene>
<dbReference type="EMBL" id="LR134479">
    <property type="protein sequence ID" value="VEI22318.1"/>
    <property type="molecule type" value="Genomic_DNA"/>
</dbReference>
<evidence type="ECO:0000313" key="2">
    <source>
        <dbReference type="Proteomes" id="UP000282386"/>
    </source>
</evidence>
<evidence type="ECO:0000313" key="1">
    <source>
        <dbReference type="EMBL" id="VEI22318.1"/>
    </source>
</evidence>
<proteinExistence type="predicted"/>
<dbReference type="AlphaFoldDB" id="A0A7Z9A1M2"/>
<organism evidence="1 2">
    <name type="scientific">Rothia aeria</name>
    <dbReference type="NCBI Taxonomy" id="172042"/>
    <lineage>
        <taxon>Bacteria</taxon>
        <taxon>Bacillati</taxon>
        <taxon>Actinomycetota</taxon>
        <taxon>Actinomycetes</taxon>
        <taxon>Micrococcales</taxon>
        <taxon>Micrococcaceae</taxon>
        <taxon>Rothia</taxon>
    </lineage>
</organism>
<name>A0A7Z9A1M2_9MICC</name>